<dbReference type="SUPFAM" id="SSF53756">
    <property type="entry name" value="UDP-Glycosyltransferase/glycogen phosphorylase"/>
    <property type="match status" value="1"/>
</dbReference>
<dbReference type="PROSITE" id="PS00375">
    <property type="entry name" value="UDPGT"/>
    <property type="match status" value="1"/>
</dbReference>
<keyword evidence="3" id="KW-0328">Glycosyltransferase</keyword>
<dbReference type="FunFam" id="3.40.50.2000:FF:000056">
    <property type="entry name" value="Glycosyltransferase"/>
    <property type="match status" value="1"/>
</dbReference>
<dbReference type="GO" id="GO:0080044">
    <property type="term" value="F:quercetin 7-O-glucosyltransferase activity"/>
    <property type="evidence" value="ECO:0007669"/>
    <property type="project" value="TreeGrafter"/>
</dbReference>
<dbReference type="EC" id="2.4.1.-" evidence="4"/>
<evidence type="ECO:0000313" key="6">
    <source>
        <dbReference type="Proteomes" id="UP000290289"/>
    </source>
</evidence>
<reference evidence="5 6" key="1">
    <citation type="submission" date="2018-10" db="EMBL/GenBank/DDBJ databases">
        <title>A high-quality apple genome assembly.</title>
        <authorList>
            <person name="Hu J."/>
        </authorList>
    </citation>
    <scope>NUCLEOTIDE SEQUENCE [LARGE SCALE GENOMIC DNA]</scope>
    <source>
        <strain evidence="6">cv. HFTH1</strain>
        <tissue evidence="5">Young leaf</tissue>
    </source>
</reference>
<comment type="caution">
    <text evidence="5">The sequence shown here is derived from an EMBL/GenBank/DDBJ whole genome shotgun (WGS) entry which is preliminary data.</text>
</comment>
<dbReference type="EMBL" id="RDQH01000330">
    <property type="protein sequence ID" value="RXI02140.1"/>
    <property type="molecule type" value="Genomic_DNA"/>
</dbReference>
<protein>
    <recommendedName>
        <fullName evidence="4">Glycosyltransferase</fullName>
        <ecNumber evidence="4">2.4.1.-</ecNumber>
    </recommendedName>
</protein>
<dbReference type="Proteomes" id="UP000290289">
    <property type="component" value="Chromosome 4"/>
</dbReference>
<dbReference type="Gene3D" id="3.40.50.2000">
    <property type="entry name" value="Glycogen Phosphorylase B"/>
    <property type="match status" value="2"/>
</dbReference>
<organism evidence="5 6">
    <name type="scientific">Malus domestica</name>
    <name type="common">Apple</name>
    <name type="synonym">Pyrus malus</name>
    <dbReference type="NCBI Taxonomy" id="3750"/>
    <lineage>
        <taxon>Eukaryota</taxon>
        <taxon>Viridiplantae</taxon>
        <taxon>Streptophyta</taxon>
        <taxon>Embryophyta</taxon>
        <taxon>Tracheophyta</taxon>
        <taxon>Spermatophyta</taxon>
        <taxon>Magnoliopsida</taxon>
        <taxon>eudicotyledons</taxon>
        <taxon>Gunneridae</taxon>
        <taxon>Pentapetalae</taxon>
        <taxon>rosids</taxon>
        <taxon>fabids</taxon>
        <taxon>Rosales</taxon>
        <taxon>Rosaceae</taxon>
        <taxon>Amygdaloideae</taxon>
        <taxon>Maleae</taxon>
        <taxon>Malus</taxon>
    </lineage>
</organism>
<gene>
    <name evidence="5" type="ORF">DVH24_026670</name>
</gene>
<proteinExistence type="inferred from homology"/>
<keyword evidence="6" id="KW-1185">Reference proteome</keyword>
<accession>A0A498K1U6</accession>
<dbReference type="InterPro" id="IPR035595">
    <property type="entry name" value="UDP_glycos_trans_CS"/>
</dbReference>
<dbReference type="AlphaFoldDB" id="A0A498K1U6"/>
<dbReference type="PANTHER" id="PTHR11926">
    <property type="entry name" value="GLUCOSYL/GLUCURONOSYL TRANSFERASES"/>
    <property type="match status" value="1"/>
</dbReference>
<evidence type="ECO:0000256" key="4">
    <source>
        <dbReference type="RuleBase" id="RU362057"/>
    </source>
</evidence>
<dbReference type="InterPro" id="IPR002213">
    <property type="entry name" value="UDP_glucos_trans"/>
</dbReference>
<name>A0A498K1U6_MALDO</name>
<comment type="similarity">
    <text evidence="1 3">Belongs to the UDP-glycosyltransferase family.</text>
</comment>
<evidence type="ECO:0000313" key="5">
    <source>
        <dbReference type="EMBL" id="RXI02140.1"/>
    </source>
</evidence>
<evidence type="ECO:0000256" key="2">
    <source>
        <dbReference type="ARBA" id="ARBA00022679"/>
    </source>
</evidence>
<dbReference type="CDD" id="cd03784">
    <property type="entry name" value="GT1_Gtf-like"/>
    <property type="match status" value="1"/>
</dbReference>
<sequence>MVRTLMEDSDQREQICKSVDKFAKLARHAMYVDMEQQQQNSHVVLLPLPSQGHFTPMLSLAQLLCHAGIHVTFLITKHSHSLFTQRDALSARFPTLHFESIPDGLPPDHGRKFSALHEVGASLRSTIKPFLRELLISLTKKDDETSNDGSTRRRLPPLRCMVIDGIFMCFAIDVAEEVGIPIFALRTTSACSFWCYTCIPDLIQQGQLPFQDEDMDQPIRDIPGMESLLRRRDLPSFCKMPIDHPTFKFFVEEFEAITRVSALILNTFDDLESPILSHIATRFPKIYTLGPFHALLKSRIGNDLSSSASSLRHQDRRCMTWLDSQQLRSVIFVSFGSLVKLTRVQLLEFWHGLIDSGKPFLWVIRSDMLWNEQEAHATSVKLEVGTKEKGFIAEWVPQEEVLAHKAIGGFLTHSGWNSTIEGIWAGVPMLCWPQIADQPVNSRWVGEGWKIGLDMKDTCDRSTVEKMVRALMEEGDRSAQIFKSVDTFAKLARHAFTMEGLSLY</sequence>
<dbReference type="GO" id="GO:0080043">
    <property type="term" value="F:quercetin 3-O-glucosyltransferase activity"/>
    <property type="evidence" value="ECO:0007669"/>
    <property type="project" value="TreeGrafter"/>
</dbReference>
<dbReference type="Pfam" id="PF00201">
    <property type="entry name" value="UDPGT"/>
    <property type="match status" value="1"/>
</dbReference>
<evidence type="ECO:0000256" key="3">
    <source>
        <dbReference type="RuleBase" id="RU003718"/>
    </source>
</evidence>
<keyword evidence="2 3" id="KW-0808">Transferase</keyword>
<dbReference type="PANTHER" id="PTHR11926:SF1392">
    <property type="entry name" value="GLYCOSYLTRANSFERASE"/>
    <property type="match status" value="1"/>
</dbReference>
<evidence type="ECO:0000256" key="1">
    <source>
        <dbReference type="ARBA" id="ARBA00009995"/>
    </source>
</evidence>